<dbReference type="EMBL" id="VSSQ01016552">
    <property type="protein sequence ID" value="MPM58008.1"/>
    <property type="molecule type" value="Genomic_DNA"/>
</dbReference>
<dbReference type="AlphaFoldDB" id="A0A645AZ02"/>
<proteinExistence type="predicted"/>
<comment type="caution">
    <text evidence="1">The sequence shown here is derived from an EMBL/GenBank/DDBJ whole genome shotgun (WGS) entry which is preliminary data.</text>
</comment>
<dbReference type="SUPFAM" id="SSF50998">
    <property type="entry name" value="Quinoprotein alcohol dehydrogenase-like"/>
    <property type="match status" value="1"/>
</dbReference>
<evidence type="ECO:0000313" key="1">
    <source>
        <dbReference type="EMBL" id="MPM58008.1"/>
    </source>
</evidence>
<name>A0A645AZ02_9ZZZZ</name>
<sequence>MAGEFSCTVAAPDGRWVRSFGIAGTQYADEAHMAVVQPDNSVTVLDKDGKTAAYFSGDTFAPYLNNFNPPCFGYEGGPGLSSKDGVLYVEGFDETQEDWRTFCYLNIADGTLSPDPPEGFSDQWPEGSGDDAGGYSPLVDAVTGTLYYYSRDYIGSAFNRSMLNILSADKRPLLSLPDESSTLYEPLIRNGLCSAVQGGAFCYYDLKSGKCVFRYPLRTNSD</sequence>
<gene>
    <name evidence="1" type="ORF">SDC9_104837</name>
</gene>
<reference evidence="1" key="1">
    <citation type="submission" date="2019-08" db="EMBL/GenBank/DDBJ databases">
        <authorList>
            <person name="Kucharzyk K."/>
            <person name="Murdoch R.W."/>
            <person name="Higgins S."/>
            <person name="Loffler F."/>
        </authorList>
    </citation>
    <scope>NUCLEOTIDE SEQUENCE</scope>
</reference>
<protein>
    <submittedName>
        <fullName evidence="1">Uncharacterized protein</fullName>
    </submittedName>
</protein>
<organism evidence="1">
    <name type="scientific">bioreactor metagenome</name>
    <dbReference type="NCBI Taxonomy" id="1076179"/>
    <lineage>
        <taxon>unclassified sequences</taxon>
        <taxon>metagenomes</taxon>
        <taxon>ecological metagenomes</taxon>
    </lineage>
</organism>
<dbReference type="InterPro" id="IPR011047">
    <property type="entry name" value="Quinoprotein_ADH-like_sf"/>
</dbReference>
<accession>A0A645AZ02</accession>